<evidence type="ECO:0000256" key="3">
    <source>
        <dbReference type="ARBA" id="ARBA00022598"/>
    </source>
</evidence>
<evidence type="ECO:0000313" key="12">
    <source>
        <dbReference type="Proteomes" id="UP000663722"/>
    </source>
</evidence>
<dbReference type="Gene3D" id="2.40.10.220">
    <property type="entry name" value="predicted glycosyltransferase like domains"/>
    <property type="match status" value="1"/>
</dbReference>
<dbReference type="GO" id="GO:0006189">
    <property type="term" value="P:'de novo' IMP biosynthetic process"/>
    <property type="evidence" value="ECO:0007669"/>
    <property type="project" value="UniProtKB-UniRule"/>
</dbReference>
<dbReference type="Proteomes" id="UP000663722">
    <property type="component" value="Chromosome"/>
</dbReference>
<comment type="pathway">
    <text evidence="1 8">Purine metabolism; IMP biosynthesis via de novo pathway; 5-amino-1-(5-phospho-D-ribosyl)imidazole-4-carboxamide from 5-amino-1-(5-phospho-D-ribosyl)imidazole-4-carboxylate: step 1/2.</text>
</comment>
<name>A0A975BQQ7_9BACT</name>
<dbReference type="PANTHER" id="PTHR43700:SF1">
    <property type="entry name" value="PHOSPHORIBOSYLAMINOIMIDAZOLE-SUCCINOCARBOXAMIDE SYNTHASE"/>
    <property type="match status" value="1"/>
</dbReference>
<dbReference type="CDD" id="cd01414">
    <property type="entry name" value="SAICAR_synt_Sc"/>
    <property type="match status" value="1"/>
</dbReference>
<dbReference type="Gene3D" id="3.30.200.20">
    <property type="entry name" value="Phosphorylase Kinase, domain 1"/>
    <property type="match status" value="1"/>
</dbReference>
<dbReference type="NCBIfam" id="TIGR00081">
    <property type="entry name" value="purC"/>
    <property type="match status" value="1"/>
</dbReference>
<evidence type="ECO:0000259" key="9">
    <source>
        <dbReference type="Pfam" id="PF01259"/>
    </source>
</evidence>
<dbReference type="EMBL" id="CP061800">
    <property type="protein sequence ID" value="QTA89873.1"/>
    <property type="molecule type" value="Genomic_DNA"/>
</dbReference>
<dbReference type="EC" id="6.3.2.6" evidence="8"/>
<gene>
    <name evidence="8 11" type="primary">purC</name>
    <name evidence="11" type="ORF">dnm_059295</name>
</gene>
<sequence>MKNTDITEKRRHIRIDSLNLSHIWVDEMGEGIGRTLNVSESGILLETYFYPGLEEFLILTIAFEDKLLEIKGKVVHYKSREGGRFETGIEFLETDDSAVRFLKKFIKRFRERTVFESDFKELNLVKRGKVRDIYDLGDSLLMVATDRISAFDVIMPNPIPEKGKILTQISLFWFEIMKPLVGNHVISGNADDYPDVCRPYADMLRERSMLVKKAEPLPIECVVRGYISGSGWKSYQESGTVCGIKLPDGLKESDKLPEPIFTPSTKEEVGTHDINIDFEETVRKIGKPLAEKVKSLSLEIYNKGAEVADKQGIIIADTKFEFGLVGDEVILIDEILTPDSSRFWPKASYKPGGAQKSFDKQYVRDYLISINWNKEPPAPSLPEDVVENTRKKYLEALRNLKA</sequence>
<dbReference type="InterPro" id="IPR009875">
    <property type="entry name" value="PilZ_domain"/>
</dbReference>
<evidence type="ECO:0000259" key="10">
    <source>
        <dbReference type="Pfam" id="PF07238"/>
    </source>
</evidence>
<keyword evidence="3 8" id="KW-0436">Ligase</keyword>
<feature type="domain" description="SAICAR synthetase/ADE2 N-terminal" evidence="9">
    <location>
        <begin position="125"/>
        <end position="376"/>
    </location>
</feature>
<dbReference type="PROSITE" id="PS01058">
    <property type="entry name" value="SAICAR_SYNTHETASE_2"/>
    <property type="match status" value="1"/>
</dbReference>
<dbReference type="InterPro" id="IPR028923">
    <property type="entry name" value="SAICAR_synt/ADE2_N"/>
</dbReference>
<dbReference type="GO" id="GO:0004639">
    <property type="term" value="F:phosphoribosylaminoimidazolesuccinocarboxamide synthase activity"/>
    <property type="evidence" value="ECO:0007669"/>
    <property type="project" value="UniProtKB-UniRule"/>
</dbReference>
<evidence type="ECO:0000256" key="5">
    <source>
        <dbReference type="ARBA" id="ARBA00022755"/>
    </source>
</evidence>
<evidence type="ECO:0000256" key="2">
    <source>
        <dbReference type="ARBA" id="ARBA00010190"/>
    </source>
</evidence>
<dbReference type="Pfam" id="PF07238">
    <property type="entry name" value="PilZ"/>
    <property type="match status" value="1"/>
</dbReference>
<dbReference type="FunFam" id="3.30.470.20:FF:000015">
    <property type="entry name" value="Phosphoribosylaminoimidazole-succinocarboxamide synthase"/>
    <property type="match status" value="1"/>
</dbReference>
<accession>A0A975BQQ7</accession>
<keyword evidence="12" id="KW-1185">Reference proteome</keyword>
<evidence type="ECO:0000256" key="4">
    <source>
        <dbReference type="ARBA" id="ARBA00022741"/>
    </source>
</evidence>
<comment type="similarity">
    <text evidence="2 8">Belongs to the SAICAR synthetase family.</text>
</comment>
<keyword evidence="4 8" id="KW-0547">Nucleotide-binding</keyword>
<dbReference type="InterPro" id="IPR018236">
    <property type="entry name" value="SAICAR_synthetase_CS"/>
</dbReference>
<reference evidence="11" key="1">
    <citation type="journal article" date="2021" name="Microb. Physiol.">
        <title>Proteogenomic Insights into the Physiology of Marine, Sulfate-Reducing, Filamentous Desulfonema limicola and Desulfonema magnum.</title>
        <authorList>
            <person name="Schnaars V."/>
            <person name="Wohlbrand L."/>
            <person name="Scheve S."/>
            <person name="Hinrichs C."/>
            <person name="Reinhardt R."/>
            <person name="Rabus R."/>
        </authorList>
    </citation>
    <scope>NUCLEOTIDE SEQUENCE</scope>
    <source>
        <strain evidence="11">4be13</strain>
    </source>
</reference>
<dbReference type="GO" id="GO:0005737">
    <property type="term" value="C:cytoplasm"/>
    <property type="evidence" value="ECO:0007669"/>
    <property type="project" value="TreeGrafter"/>
</dbReference>
<dbReference type="Gene3D" id="3.30.470.20">
    <property type="entry name" value="ATP-grasp fold, B domain"/>
    <property type="match status" value="1"/>
</dbReference>
<proteinExistence type="inferred from homology"/>
<dbReference type="PROSITE" id="PS01057">
    <property type="entry name" value="SAICAR_SYNTHETASE_1"/>
    <property type="match status" value="1"/>
</dbReference>
<evidence type="ECO:0000313" key="11">
    <source>
        <dbReference type="EMBL" id="QTA89873.1"/>
    </source>
</evidence>
<evidence type="ECO:0000256" key="6">
    <source>
        <dbReference type="ARBA" id="ARBA00022840"/>
    </source>
</evidence>
<dbReference type="Pfam" id="PF01259">
    <property type="entry name" value="SAICAR_synt"/>
    <property type="match status" value="1"/>
</dbReference>
<feature type="domain" description="PilZ" evidence="10">
    <location>
        <begin position="8"/>
        <end position="106"/>
    </location>
</feature>
<evidence type="ECO:0000256" key="1">
    <source>
        <dbReference type="ARBA" id="ARBA00004672"/>
    </source>
</evidence>
<keyword evidence="6 8" id="KW-0067">ATP-binding</keyword>
<comment type="catalytic activity">
    <reaction evidence="7 8">
        <text>5-amino-1-(5-phospho-D-ribosyl)imidazole-4-carboxylate + L-aspartate + ATP = (2S)-2-[5-amino-1-(5-phospho-beta-D-ribosyl)imidazole-4-carboxamido]succinate + ADP + phosphate + 2 H(+)</text>
        <dbReference type="Rhea" id="RHEA:22628"/>
        <dbReference type="ChEBI" id="CHEBI:15378"/>
        <dbReference type="ChEBI" id="CHEBI:29991"/>
        <dbReference type="ChEBI" id="CHEBI:30616"/>
        <dbReference type="ChEBI" id="CHEBI:43474"/>
        <dbReference type="ChEBI" id="CHEBI:58443"/>
        <dbReference type="ChEBI" id="CHEBI:77657"/>
        <dbReference type="ChEBI" id="CHEBI:456216"/>
        <dbReference type="EC" id="6.3.2.6"/>
    </reaction>
</comment>
<organism evidence="11 12">
    <name type="scientific">Desulfonema magnum</name>
    <dbReference type="NCBI Taxonomy" id="45655"/>
    <lineage>
        <taxon>Bacteria</taxon>
        <taxon>Pseudomonadati</taxon>
        <taxon>Thermodesulfobacteriota</taxon>
        <taxon>Desulfobacteria</taxon>
        <taxon>Desulfobacterales</taxon>
        <taxon>Desulfococcaceae</taxon>
        <taxon>Desulfonema</taxon>
    </lineage>
</organism>
<keyword evidence="5 8" id="KW-0658">Purine biosynthesis</keyword>
<dbReference type="AlphaFoldDB" id="A0A975BQQ7"/>
<dbReference type="GO" id="GO:0035438">
    <property type="term" value="F:cyclic-di-GMP binding"/>
    <property type="evidence" value="ECO:0007669"/>
    <property type="project" value="InterPro"/>
</dbReference>
<dbReference type="InterPro" id="IPR001636">
    <property type="entry name" value="SAICAR_synth"/>
</dbReference>
<dbReference type="PANTHER" id="PTHR43700">
    <property type="entry name" value="PHOSPHORIBOSYLAMINOIMIDAZOLE-SUCCINOCARBOXAMIDE SYNTHASE"/>
    <property type="match status" value="1"/>
</dbReference>
<dbReference type="SUPFAM" id="SSF141371">
    <property type="entry name" value="PilZ domain-like"/>
    <property type="match status" value="1"/>
</dbReference>
<evidence type="ECO:0000256" key="7">
    <source>
        <dbReference type="ARBA" id="ARBA00048475"/>
    </source>
</evidence>
<dbReference type="SUPFAM" id="SSF56104">
    <property type="entry name" value="SAICAR synthase-like"/>
    <property type="match status" value="1"/>
</dbReference>
<protein>
    <recommendedName>
        <fullName evidence="8">Phosphoribosylaminoimidazole-succinocarboxamide synthase</fullName>
        <ecNumber evidence="8">6.3.2.6</ecNumber>
    </recommendedName>
    <alternativeName>
        <fullName evidence="8">SAICAR synthetase</fullName>
    </alternativeName>
</protein>
<evidence type="ECO:0000256" key="8">
    <source>
        <dbReference type="HAMAP-Rule" id="MF_00137"/>
    </source>
</evidence>
<dbReference type="KEGG" id="dmm:dnm_059295"/>
<dbReference type="RefSeq" id="WP_207678319.1">
    <property type="nucleotide sequence ID" value="NZ_CP061800.1"/>
</dbReference>
<dbReference type="GO" id="GO:0005524">
    <property type="term" value="F:ATP binding"/>
    <property type="evidence" value="ECO:0007669"/>
    <property type="project" value="UniProtKB-KW"/>
</dbReference>
<dbReference type="HAMAP" id="MF_00137">
    <property type="entry name" value="SAICAR_synth"/>
    <property type="match status" value="1"/>
</dbReference>
<dbReference type="NCBIfam" id="NF010568">
    <property type="entry name" value="PRK13961.1"/>
    <property type="match status" value="1"/>
</dbReference>